<gene>
    <name evidence="1" type="ORF">DFA_07760</name>
</gene>
<dbReference type="SMART" id="SM00248">
    <property type="entry name" value="ANK"/>
    <property type="match status" value="4"/>
</dbReference>
<dbReference type="PANTHER" id="PTHR46586:SF3">
    <property type="entry name" value="ANKYRIN REPEAT-CONTAINING PROTEIN"/>
    <property type="match status" value="1"/>
</dbReference>
<dbReference type="RefSeq" id="XP_004355256.1">
    <property type="nucleotide sequence ID" value="XM_004355204.1"/>
</dbReference>
<dbReference type="InterPro" id="IPR002110">
    <property type="entry name" value="Ankyrin_rpt"/>
</dbReference>
<dbReference type="InterPro" id="IPR036770">
    <property type="entry name" value="Ankyrin_rpt-contain_sf"/>
</dbReference>
<proteinExistence type="predicted"/>
<organism evidence="1 2">
    <name type="scientific">Cavenderia fasciculata</name>
    <name type="common">Slime mold</name>
    <name type="synonym">Dictyostelium fasciculatum</name>
    <dbReference type="NCBI Taxonomy" id="261658"/>
    <lineage>
        <taxon>Eukaryota</taxon>
        <taxon>Amoebozoa</taxon>
        <taxon>Evosea</taxon>
        <taxon>Eumycetozoa</taxon>
        <taxon>Dictyostelia</taxon>
        <taxon>Acytosteliales</taxon>
        <taxon>Cavenderiaceae</taxon>
        <taxon>Cavenderia</taxon>
    </lineage>
</organism>
<dbReference type="PANTHER" id="PTHR46586">
    <property type="entry name" value="ANKYRIN REPEAT-CONTAINING PROTEIN"/>
    <property type="match status" value="1"/>
</dbReference>
<name>F4Q360_CACFS</name>
<dbReference type="SUPFAM" id="SSF140860">
    <property type="entry name" value="Pseudo ankyrin repeat-like"/>
    <property type="match status" value="1"/>
</dbReference>
<protein>
    <recommendedName>
        <fullName evidence="3">Ankyrin repeat-containing protein</fullName>
    </recommendedName>
</protein>
<accession>F4Q360</accession>
<evidence type="ECO:0008006" key="3">
    <source>
        <dbReference type="Google" id="ProtNLM"/>
    </source>
</evidence>
<dbReference type="Proteomes" id="UP000007797">
    <property type="component" value="Unassembled WGS sequence"/>
</dbReference>
<evidence type="ECO:0000313" key="1">
    <source>
        <dbReference type="EMBL" id="EGG16782.1"/>
    </source>
</evidence>
<reference evidence="2" key="1">
    <citation type="journal article" date="2011" name="Genome Res.">
        <title>Phylogeny-wide analysis of social amoeba genomes highlights ancient origins for complex intercellular communication.</title>
        <authorList>
            <person name="Heidel A.J."/>
            <person name="Lawal H.M."/>
            <person name="Felder M."/>
            <person name="Schilde C."/>
            <person name="Helps N.R."/>
            <person name="Tunggal B."/>
            <person name="Rivero F."/>
            <person name="John U."/>
            <person name="Schleicher M."/>
            <person name="Eichinger L."/>
            <person name="Platzer M."/>
            <person name="Noegel A.A."/>
            <person name="Schaap P."/>
            <person name="Gloeckner G."/>
        </authorList>
    </citation>
    <scope>NUCLEOTIDE SEQUENCE [LARGE SCALE GENOMIC DNA]</scope>
    <source>
        <strain evidence="2">SH3</strain>
    </source>
</reference>
<keyword evidence="2" id="KW-1185">Reference proteome</keyword>
<dbReference type="InterPro" id="IPR052050">
    <property type="entry name" value="SecEffector_AnkRepeat"/>
</dbReference>
<dbReference type="KEGG" id="dfa:DFA_07760"/>
<dbReference type="GeneID" id="14869250"/>
<dbReference type="AlphaFoldDB" id="F4Q360"/>
<dbReference type="SUPFAM" id="SSF48403">
    <property type="entry name" value="Ankyrin repeat"/>
    <property type="match status" value="1"/>
</dbReference>
<sequence length="784" mass="90310">MASGVCYLLKMNRLINNKVIRTIIFEKVKEIHSSILLYKNTKSGREIEETQSIRVYLEYKYNDTKKINEMYDSVKHIMGTNQYNILHYALNYNNMEFARRVYTYLMDHTSGPIARNQSIHSIDLDTIEKLDIIVNLCPRFSTDINLLVIIQIALKSAWLQNNTDFATSIIKHHVCNLGPSELNDGPNGVKVVFKESRGFQPNQSTSLELVKLFKETNGLVGSWKSTLKKATILNRIDIVEYLLPTIPLDQQLYLIDDAKTLEMIHTILVCKPNESIYLALVNICSIGNIEMYQYLSSRFISVGDSPPSPDLTILGIALINGHMEMAQYILDNVSCPYPNFFVVDDLHIDLISIGTINLLLNHPNVTFRFTTLYCRAVQNGLLNIVQYLDSKMTLTIEDSQFSDYPQFHHIDFGNALSIAMTRQDLEMVQFILSNHSDHTGYQCKLLFTQSPESPKEIIEAIASSSILFLSSRQIFHMTLYTLVDLKYYSTIKILIEYNRIEKVIDSVIEKICLDDNLEIIKVFANFKNSQSKTLSTRSIENLISKGHLNVLEYFKDQVCKFSNAVKFACQFGNVKVLEWLMENAKLSNQNNQYFQTNLTPTKLHVFLKTNSTNNSPDLFKGKLVRSAFEKNQLAMIQHLYQQYGETLNCNLKSNSFSGFVYKHITSKTLGYLIENNLIIGTVENCIGILERTTSIKYLELVIQFFNLYYDKVNNLEFNIQFEFLGESICSHENDLVIMAFDFFNQINQFQFPNNIERLKQFQNQSIQNGNIPLLKYLNQILKDK</sequence>
<dbReference type="EMBL" id="GL883021">
    <property type="protein sequence ID" value="EGG16782.1"/>
    <property type="molecule type" value="Genomic_DNA"/>
</dbReference>
<evidence type="ECO:0000313" key="2">
    <source>
        <dbReference type="Proteomes" id="UP000007797"/>
    </source>
</evidence>
<dbReference type="Gene3D" id="1.25.40.20">
    <property type="entry name" value="Ankyrin repeat-containing domain"/>
    <property type="match status" value="1"/>
</dbReference>